<dbReference type="OrthoDB" id="5332616at2759"/>
<evidence type="ECO:0000313" key="6">
    <source>
        <dbReference type="EMBL" id="KAF2675019.1"/>
    </source>
</evidence>
<sequence length="515" mass="57639">MTNFRPRKLPPNITEDAFQRFATKVINICGSENVKIISATLELIDGDYMQSCKAHASAIISPRNVPEVQDTVRLCNKLCVPLWPFSAGRNIGYGGTAPRVSVSVRMDMGLHMNKVLNVSVEGSYTLVEPGVTYFELHDYLEEHKLRVPDVGGGSIIGNAVERGVGYSKHQDHGIMHCGLEVILPDGELLLAALQLWLWPYNDGIFTQSSLGIVVKMGIWLMPNPGGFQAYMITFPRDDDLPKITDTIRPLRLQMVLQNVLTLRHITLDAAVANNKASYTDRKEPWNGDELYAIAQKLDLGYWNSFGAVYGPEPTRKVLLEFIKGVPLAIPGSEFWLPEDRTEPFSVLHTRAKVLQGIPTTNELSHLFFSPISKITGKDATAQYDLSKKRCFEAGFDFNGNFVVGMRAMHHSVWNVFNREGPEARKKARWLILTLVDDCAARGWAEYRTHIPLMDQIANTQNFNDTAQMKLNEKIKNAVDPNGILAPGKNGIWPNKYKKKGWVLDAASNMNNEVSK</sequence>
<dbReference type="SUPFAM" id="SSF55103">
    <property type="entry name" value="FAD-linked oxidases, C-terminal domain"/>
    <property type="match status" value="1"/>
</dbReference>
<comment type="cofactor">
    <cofactor evidence="1">
        <name>FAD</name>
        <dbReference type="ChEBI" id="CHEBI:57692"/>
    </cofactor>
</comment>
<dbReference type="InterPro" id="IPR016171">
    <property type="entry name" value="Vanillyl_alc_oxidase_C-sub2"/>
</dbReference>
<dbReference type="Gene3D" id="3.30.465.10">
    <property type="match status" value="1"/>
</dbReference>
<dbReference type="AlphaFoldDB" id="A0A6A6URR8"/>
<dbReference type="Gene3D" id="1.10.45.10">
    <property type="entry name" value="Vanillyl-alcohol Oxidase, Chain A, domain 4"/>
    <property type="match status" value="1"/>
</dbReference>
<feature type="domain" description="FAD-binding PCMH-type" evidence="5">
    <location>
        <begin position="52"/>
        <end position="223"/>
    </location>
</feature>
<dbReference type="PROSITE" id="PS51387">
    <property type="entry name" value="FAD_PCMH"/>
    <property type="match status" value="1"/>
</dbReference>
<accession>A0A6A6URR8</accession>
<dbReference type="InterPro" id="IPR016164">
    <property type="entry name" value="FAD-linked_Oxase-like_C"/>
</dbReference>
<dbReference type="Proteomes" id="UP000799302">
    <property type="component" value="Unassembled WGS sequence"/>
</dbReference>
<protein>
    <submittedName>
        <fullName evidence="6">Vanillyl alcohol oxidase</fullName>
    </submittedName>
</protein>
<evidence type="ECO:0000256" key="3">
    <source>
        <dbReference type="ARBA" id="ARBA00022827"/>
    </source>
</evidence>
<keyword evidence="3" id="KW-0274">FAD</keyword>
<dbReference type="InterPro" id="IPR016169">
    <property type="entry name" value="FAD-bd_PCMH_sub2"/>
</dbReference>
<dbReference type="GO" id="GO:0005739">
    <property type="term" value="C:mitochondrion"/>
    <property type="evidence" value="ECO:0007669"/>
    <property type="project" value="TreeGrafter"/>
</dbReference>
<dbReference type="Pfam" id="PF02913">
    <property type="entry name" value="FAD-oxidase_C"/>
    <property type="match status" value="1"/>
</dbReference>
<dbReference type="Gene3D" id="3.40.462.10">
    <property type="entry name" value="FAD-linked oxidases, C-terminal domain"/>
    <property type="match status" value="1"/>
</dbReference>
<dbReference type="GO" id="GO:0004458">
    <property type="term" value="F:D-lactate dehydrogenase (cytochrome) activity"/>
    <property type="evidence" value="ECO:0007669"/>
    <property type="project" value="TreeGrafter"/>
</dbReference>
<gene>
    <name evidence="6" type="ORF">BT63DRAFT_462483</name>
</gene>
<keyword evidence="2" id="KW-0285">Flavoprotein</keyword>
<evidence type="ECO:0000256" key="1">
    <source>
        <dbReference type="ARBA" id="ARBA00001974"/>
    </source>
</evidence>
<reference evidence="6" key="1">
    <citation type="journal article" date="2020" name="Stud. Mycol.">
        <title>101 Dothideomycetes genomes: a test case for predicting lifestyles and emergence of pathogens.</title>
        <authorList>
            <person name="Haridas S."/>
            <person name="Albert R."/>
            <person name="Binder M."/>
            <person name="Bloem J."/>
            <person name="Labutti K."/>
            <person name="Salamov A."/>
            <person name="Andreopoulos B."/>
            <person name="Baker S."/>
            <person name="Barry K."/>
            <person name="Bills G."/>
            <person name="Bluhm B."/>
            <person name="Cannon C."/>
            <person name="Castanera R."/>
            <person name="Culley D."/>
            <person name="Daum C."/>
            <person name="Ezra D."/>
            <person name="Gonzalez J."/>
            <person name="Henrissat B."/>
            <person name="Kuo A."/>
            <person name="Liang C."/>
            <person name="Lipzen A."/>
            <person name="Lutzoni F."/>
            <person name="Magnuson J."/>
            <person name="Mondo S."/>
            <person name="Nolan M."/>
            <person name="Ohm R."/>
            <person name="Pangilinan J."/>
            <person name="Park H.-J."/>
            <person name="Ramirez L."/>
            <person name="Alfaro M."/>
            <person name="Sun H."/>
            <person name="Tritt A."/>
            <person name="Yoshinaga Y."/>
            <person name="Zwiers L.-H."/>
            <person name="Turgeon B."/>
            <person name="Goodwin S."/>
            <person name="Spatafora J."/>
            <person name="Crous P."/>
            <person name="Grigoriev I."/>
        </authorList>
    </citation>
    <scope>NUCLEOTIDE SEQUENCE</scope>
    <source>
        <strain evidence="6">CBS 115976</strain>
    </source>
</reference>
<dbReference type="InterPro" id="IPR004113">
    <property type="entry name" value="FAD-bd_oxidored_4_C"/>
</dbReference>
<dbReference type="EMBL" id="MU004230">
    <property type="protein sequence ID" value="KAF2675019.1"/>
    <property type="molecule type" value="Genomic_DNA"/>
</dbReference>
<dbReference type="PANTHER" id="PTHR11748:SF114">
    <property type="entry name" value="ARYL-ALCOHOL OXIDASE VANILLYL-ALCOHOL OXIDASE (AFU_ORTHOLOGUE AFUA_3G09500)-RELATED"/>
    <property type="match status" value="1"/>
</dbReference>
<dbReference type="Pfam" id="PF01565">
    <property type="entry name" value="FAD_binding_4"/>
    <property type="match status" value="1"/>
</dbReference>
<dbReference type="GO" id="GO:1903457">
    <property type="term" value="P:lactate catabolic process"/>
    <property type="evidence" value="ECO:0007669"/>
    <property type="project" value="TreeGrafter"/>
</dbReference>
<dbReference type="PANTHER" id="PTHR11748">
    <property type="entry name" value="D-LACTATE DEHYDROGENASE"/>
    <property type="match status" value="1"/>
</dbReference>
<dbReference type="InterPro" id="IPR016167">
    <property type="entry name" value="FAD-bd_PCMH_sub1"/>
</dbReference>
<dbReference type="InterPro" id="IPR036318">
    <property type="entry name" value="FAD-bd_PCMH-like_sf"/>
</dbReference>
<evidence type="ECO:0000256" key="2">
    <source>
        <dbReference type="ARBA" id="ARBA00022630"/>
    </source>
</evidence>
<keyword evidence="7" id="KW-1185">Reference proteome</keyword>
<dbReference type="SUPFAM" id="SSF56176">
    <property type="entry name" value="FAD-binding/transporter-associated domain-like"/>
    <property type="match status" value="1"/>
</dbReference>
<dbReference type="GO" id="GO:0071949">
    <property type="term" value="F:FAD binding"/>
    <property type="evidence" value="ECO:0007669"/>
    <property type="project" value="InterPro"/>
</dbReference>
<dbReference type="InterPro" id="IPR016166">
    <property type="entry name" value="FAD-bd_PCMH"/>
</dbReference>
<evidence type="ECO:0000259" key="5">
    <source>
        <dbReference type="PROSITE" id="PS51387"/>
    </source>
</evidence>
<evidence type="ECO:0000256" key="4">
    <source>
        <dbReference type="ARBA" id="ARBA00023002"/>
    </source>
</evidence>
<dbReference type="Gene3D" id="3.30.43.10">
    <property type="entry name" value="Uridine Diphospho-n-acetylenolpyruvylglucosamine Reductase, domain 2"/>
    <property type="match status" value="1"/>
</dbReference>
<dbReference type="InterPro" id="IPR006094">
    <property type="entry name" value="Oxid_FAD_bind_N"/>
</dbReference>
<name>A0A6A6URR8_9PEZI</name>
<organism evidence="6 7">
    <name type="scientific">Microthyrium microscopicum</name>
    <dbReference type="NCBI Taxonomy" id="703497"/>
    <lineage>
        <taxon>Eukaryota</taxon>
        <taxon>Fungi</taxon>
        <taxon>Dikarya</taxon>
        <taxon>Ascomycota</taxon>
        <taxon>Pezizomycotina</taxon>
        <taxon>Dothideomycetes</taxon>
        <taxon>Dothideomycetes incertae sedis</taxon>
        <taxon>Microthyriales</taxon>
        <taxon>Microthyriaceae</taxon>
        <taxon>Microthyrium</taxon>
    </lineage>
</organism>
<dbReference type="GO" id="GO:0008720">
    <property type="term" value="F:D-lactate dehydrogenase (NAD+) activity"/>
    <property type="evidence" value="ECO:0007669"/>
    <property type="project" value="TreeGrafter"/>
</dbReference>
<evidence type="ECO:0000313" key="7">
    <source>
        <dbReference type="Proteomes" id="UP000799302"/>
    </source>
</evidence>
<keyword evidence="4" id="KW-0560">Oxidoreductase</keyword>
<dbReference type="InterPro" id="IPR016170">
    <property type="entry name" value="Cytok_DH_C_sf"/>
</dbReference>
<proteinExistence type="predicted"/>